<dbReference type="AlphaFoldDB" id="A0A1H9D1E8"/>
<feature type="chain" id="PRO_5011772261" evidence="6">
    <location>
        <begin position="22"/>
        <end position="521"/>
    </location>
</feature>
<accession>A0A1H9D1E8</accession>
<feature type="domain" description="Peptidase S8/S53" evidence="7">
    <location>
        <begin position="122"/>
        <end position="376"/>
    </location>
</feature>
<feature type="active site" description="Charge relay system" evidence="5">
    <location>
        <position position="131"/>
    </location>
</feature>
<dbReference type="GO" id="GO:0004252">
    <property type="term" value="F:serine-type endopeptidase activity"/>
    <property type="evidence" value="ECO:0007669"/>
    <property type="project" value="UniProtKB-UniRule"/>
</dbReference>
<keyword evidence="3 5" id="KW-0378">Hydrolase</keyword>
<evidence type="ECO:0000256" key="4">
    <source>
        <dbReference type="ARBA" id="ARBA00022825"/>
    </source>
</evidence>
<evidence type="ECO:0000256" key="6">
    <source>
        <dbReference type="SAM" id="SignalP"/>
    </source>
</evidence>
<dbReference type="EMBL" id="FOFB01000005">
    <property type="protein sequence ID" value="SEQ07316.1"/>
    <property type="molecule type" value="Genomic_DNA"/>
</dbReference>
<evidence type="ECO:0000256" key="2">
    <source>
        <dbReference type="ARBA" id="ARBA00022670"/>
    </source>
</evidence>
<dbReference type="SUPFAM" id="SSF52743">
    <property type="entry name" value="Subtilisin-like"/>
    <property type="match status" value="1"/>
</dbReference>
<keyword evidence="9" id="KW-1185">Reference proteome</keyword>
<dbReference type="OrthoDB" id="1055762at2"/>
<dbReference type="PRINTS" id="PR00723">
    <property type="entry name" value="SUBTILISIN"/>
</dbReference>
<dbReference type="InterPro" id="IPR023827">
    <property type="entry name" value="Peptidase_S8_Asp-AS"/>
</dbReference>
<dbReference type="PANTHER" id="PTHR43399:SF4">
    <property type="entry name" value="CELL WALL-ASSOCIATED PROTEASE"/>
    <property type="match status" value="1"/>
</dbReference>
<proteinExistence type="inferred from homology"/>
<keyword evidence="4 5" id="KW-0720">Serine protease</keyword>
<keyword evidence="6" id="KW-0732">Signal</keyword>
<evidence type="ECO:0000256" key="5">
    <source>
        <dbReference type="PROSITE-ProRule" id="PRU01240"/>
    </source>
</evidence>
<dbReference type="RefSeq" id="WP_090166399.1">
    <property type="nucleotide sequence ID" value="NZ_FOFB01000005.1"/>
</dbReference>
<dbReference type="PROSITE" id="PS51892">
    <property type="entry name" value="SUBTILASE"/>
    <property type="match status" value="1"/>
</dbReference>
<keyword evidence="2 5" id="KW-0645">Protease</keyword>
<comment type="similarity">
    <text evidence="1 5">Belongs to the peptidase S8 family.</text>
</comment>
<dbReference type="FunCoup" id="A0A1H9D1E8">
    <property type="interactions" value="86"/>
</dbReference>
<dbReference type="Pfam" id="PF00082">
    <property type="entry name" value="Peptidase_S8"/>
    <property type="match status" value="1"/>
</dbReference>
<feature type="active site" description="Charge relay system" evidence="5">
    <location>
        <position position="356"/>
    </location>
</feature>
<gene>
    <name evidence="8" type="ORF">SAMN05444359_105108</name>
</gene>
<dbReference type="InterPro" id="IPR015500">
    <property type="entry name" value="Peptidase_S8_subtilisin-rel"/>
</dbReference>
<evidence type="ECO:0000313" key="8">
    <source>
        <dbReference type="EMBL" id="SEQ07316.1"/>
    </source>
</evidence>
<protein>
    <submittedName>
        <fullName evidence="8">Serine protease, subtilisin family</fullName>
    </submittedName>
</protein>
<dbReference type="GO" id="GO:0006508">
    <property type="term" value="P:proteolysis"/>
    <property type="evidence" value="ECO:0007669"/>
    <property type="project" value="UniProtKB-KW"/>
</dbReference>
<evidence type="ECO:0000256" key="1">
    <source>
        <dbReference type="ARBA" id="ARBA00011073"/>
    </source>
</evidence>
<feature type="active site" description="Charge relay system" evidence="5">
    <location>
        <position position="185"/>
    </location>
</feature>
<evidence type="ECO:0000259" key="7">
    <source>
        <dbReference type="Pfam" id="PF00082"/>
    </source>
</evidence>
<evidence type="ECO:0000313" key="9">
    <source>
        <dbReference type="Proteomes" id="UP000199021"/>
    </source>
</evidence>
<evidence type="ECO:0000256" key="3">
    <source>
        <dbReference type="ARBA" id="ARBA00022801"/>
    </source>
</evidence>
<feature type="signal peptide" evidence="6">
    <location>
        <begin position="1"/>
        <end position="21"/>
    </location>
</feature>
<reference evidence="9" key="1">
    <citation type="submission" date="2016-10" db="EMBL/GenBank/DDBJ databases">
        <authorList>
            <person name="Varghese N."/>
            <person name="Submissions S."/>
        </authorList>
    </citation>
    <scope>NUCLEOTIDE SEQUENCE [LARGE SCALE GENOMIC DNA]</scope>
    <source>
        <strain evidence="9">DSM 24740</strain>
    </source>
</reference>
<dbReference type="Gene3D" id="3.40.50.200">
    <property type="entry name" value="Peptidase S8/S53 domain"/>
    <property type="match status" value="1"/>
</dbReference>
<dbReference type="STRING" id="478744.SAMN05444359_105108"/>
<dbReference type="InParanoid" id="A0A1H9D1E8"/>
<dbReference type="InterPro" id="IPR051048">
    <property type="entry name" value="Peptidase_S8/S53_subtilisin"/>
</dbReference>
<dbReference type="InterPro" id="IPR000209">
    <property type="entry name" value="Peptidase_S8/S53_dom"/>
</dbReference>
<dbReference type="PANTHER" id="PTHR43399">
    <property type="entry name" value="SUBTILISIN-RELATED"/>
    <property type="match status" value="1"/>
</dbReference>
<name>A0A1H9D1E8_9BACT</name>
<dbReference type="Proteomes" id="UP000199021">
    <property type="component" value="Unassembled WGS sequence"/>
</dbReference>
<dbReference type="InterPro" id="IPR036852">
    <property type="entry name" value="Peptidase_S8/S53_dom_sf"/>
</dbReference>
<organism evidence="8 9">
    <name type="scientific">Neolewinella agarilytica</name>
    <dbReference type="NCBI Taxonomy" id="478744"/>
    <lineage>
        <taxon>Bacteria</taxon>
        <taxon>Pseudomonadati</taxon>
        <taxon>Bacteroidota</taxon>
        <taxon>Saprospiria</taxon>
        <taxon>Saprospirales</taxon>
        <taxon>Lewinellaceae</taxon>
        <taxon>Neolewinella</taxon>
    </lineage>
</organism>
<dbReference type="PROSITE" id="PS00136">
    <property type="entry name" value="SUBTILASE_ASP"/>
    <property type="match status" value="1"/>
</dbReference>
<sequence length="521" mass="56311">MKAFYFLLVLLVTLSSLNAQSLIVQWEEGKDLERKVVGEESRRLLVPSLHIEQIDFASEDALHLAVKELSPCTCVRALEIDRKVDFRTDPNDDFYGSEQGNLIRAGFDRAWDLTSGGKTSEGTDIVVAILDAGFDVEHPDLEENLWVNPEEIPGDFRDNDGNGYVDDIHGWNMIDDSNVYPLNTHGTQVIGLLGAKGNNNRGVSGTNWDIKMMVLSISTISNIVESYGYILAQRQLYNSTDGREGAFIVATNASFGVEGGTCEDFAVWGGLYEELGRAGVLTAAATANQNWDVDMFGDMPTDCPTDFLIGVANVGTDDRLYRSSGFGKENIDLGAPGEESYSTLTRGRYGPFGSTSAAAPYVTGAIALLYSTPCPSLLDRARNDPASAALLVRDAILSSTVPNTSLTFRTATGGSLDVAEAQRMLAESCNLGEAVDFAITAVRPNPAAEEALLETNAIVFSESGRIDLFDSMGRLVRQQSAIRVGGATVTLRLNVAGLASGWYSILVTERDRVARSVIVVR</sequence>